<feature type="chain" id="PRO_5025510483" evidence="1">
    <location>
        <begin position="23"/>
        <end position="254"/>
    </location>
</feature>
<sequence>MRRTSVDSQTAVLFVLASAALANPIAQPEDCSPSTVCETSTNACGASYGGCYDECLGGFSAFFTEPSCDDTAPATTPAVITPTPSSEISLGGLDGDIGWEGTTISSCEPLTICIEAINSCGVRYGGCVNRCEVSALTPPPCTSTSNSTLWSRGGWTGMAKRVDPIVPAETISWEDDSAPAVTTSELAPATTEAPEMPSIIDLPHGGNTSVCGWATMCWDGINECGMWFGGCFDVCSGTPTFTPPPCPSTSLVEA</sequence>
<reference evidence="2" key="1">
    <citation type="journal article" date="2020" name="Stud. Mycol.">
        <title>101 Dothideomycetes genomes: a test case for predicting lifestyles and emergence of pathogens.</title>
        <authorList>
            <person name="Haridas S."/>
            <person name="Albert R."/>
            <person name="Binder M."/>
            <person name="Bloem J."/>
            <person name="Labutti K."/>
            <person name="Salamov A."/>
            <person name="Andreopoulos B."/>
            <person name="Baker S."/>
            <person name="Barry K."/>
            <person name="Bills G."/>
            <person name="Bluhm B."/>
            <person name="Cannon C."/>
            <person name="Castanera R."/>
            <person name="Culley D."/>
            <person name="Daum C."/>
            <person name="Ezra D."/>
            <person name="Gonzalez J."/>
            <person name="Henrissat B."/>
            <person name="Kuo A."/>
            <person name="Liang C."/>
            <person name="Lipzen A."/>
            <person name="Lutzoni F."/>
            <person name="Magnuson J."/>
            <person name="Mondo S."/>
            <person name="Nolan M."/>
            <person name="Ohm R."/>
            <person name="Pangilinan J."/>
            <person name="Park H.-J."/>
            <person name="Ramirez L."/>
            <person name="Alfaro M."/>
            <person name="Sun H."/>
            <person name="Tritt A."/>
            <person name="Yoshinaga Y."/>
            <person name="Zwiers L.-H."/>
            <person name="Turgeon B."/>
            <person name="Goodwin S."/>
            <person name="Spatafora J."/>
            <person name="Crous P."/>
            <person name="Grigoriev I."/>
        </authorList>
    </citation>
    <scope>NUCLEOTIDE SEQUENCE</scope>
    <source>
        <strain evidence="2">ATCC 16933</strain>
    </source>
</reference>
<evidence type="ECO:0000313" key="2">
    <source>
        <dbReference type="EMBL" id="KAF2456932.1"/>
    </source>
</evidence>
<keyword evidence="3" id="KW-1185">Reference proteome</keyword>
<dbReference type="EMBL" id="MU001682">
    <property type="protein sequence ID" value="KAF2456932.1"/>
    <property type="molecule type" value="Genomic_DNA"/>
</dbReference>
<accession>A0A6A6NZK6</accession>
<feature type="signal peptide" evidence="1">
    <location>
        <begin position="1"/>
        <end position="22"/>
    </location>
</feature>
<protein>
    <submittedName>
        <fullName evidence="2">Uncharacterized protein</fullName>
    </submittedName>
</protein>
<dbReference type="AlphaFoldDB" id="A0A6A6NZK6"/>
<evidence type="ECO:0000256" key="1">
    <source>
        <dbReference type="SAM" id="SignalP"/>
    </source>
</evidence>
<evidence type="ECO:0000313" key="3">
    <source>
        <dbReference type="Proteomes" id="UP000799766"/>
    </source>
</evidence>
<name>A0A6A6NZK6_9PEZI</name>
<dbReference type="Proteomes" id="UP000799766">
    <property type="component" value="Unassembled WGS sequence"/>
</dbReference>
<keyword evidence="1" id="KW-0732">Signal</keyword>
<proteinExistence type="predicted"/>
<organism evidence="2 3">
    <name type="scientific">Lineolata rhizophorae</name>
    <dbReference type="NCBI Taxonomy" id="578093"/>
    <lineage>
        <taxon>Eukaryota</taxon>
        <taxon>Fungi</taxon>
        <taxon>Dikarya</taxon>
        <taxon>Ascomycota</taxon>
        <taxon>Pezizomycotina</taxon>
        <taxon>Dothideomycetes</taxon>
        <taxon>Dothideomycetes incertae sedis</taxon>
        <taxon>Lineolatales</taxon>
        <taxon>Lineolataceae</taxon>
        <taxon>Lineolata</taxon>
    </lineage>
</organism>
<dbReference type="OrthoDB" id="3924764at2759"/>
<gene>
    <name evidence="2" type="ORF">BDY21DRAFT_372370</name>
</gene>